<evidence type="ECO:0000313" key="3">
    <source>
        <dbReference type="EnsemblProtists" id="PYU1_T012328"/>
    </source>
</evidence>
<protein>
    <recommendedName>
        <fullName evidence="5">BZIP domain-containing protein</fullName>
    </recommendedName>
</protein>
<name>K3X529_GLOUD</name>
<feature type="coiled-coil region" evidence="1">
    <location>
        <begin position="168"/>
        <end position="202"/>
    </location>
</feature>
<reference evidence="4" key="1">
    <citation type="journal article" date="2010" name="Genome Biol.">
        <title>Genome sequence of the necrotrophic plant pathogen Pythium ultimum reveals original pathogenicity mechanisms and effector repertoire.</title>
        <authorList>
            <person name="Levesque C.A."/>
            <person name="Brouwer H."/>
            <person name="Cano L."/>
            <person name="Hamilton J.P."/>
            <person name="Holt C."/>
            <person name="Huitema E."/>
            <person name="Raffaele S."/>
            <person name="Robideau G.P."/>
            <person name="Thines M."/>
            <person name="Win J."/>
            <person name="Zerillo M.M."/>
            <person name="Beakes G.W."/>
            <person name="Boore J.L."/>
            <person name="Busam D."/>
            <person name="Dumas B."/>
            <person name="Ferriera S."/>
            <person name="Fuerstenberg S.I."/>
            <person name="Gachon C.M."/>
            <person name="Gaulin E."/>
            <person name="Govers F."/>
            <person name="Grenville-Briggs L."/>
            <person name="Horner N."/>
            <person name="Hostetler J."/>
            <person name="Jiang R.H."/>
            <person name="Johnson J."/>
            <person name="Krajaejun T."/>
            <person name="Lin H."/>
            <person name="Meijer H.J."/>
            <person name="Moore B."/>
            <person name="Morris P."/>
            <person name="Phuntmart V."/>
            <person name="Puiu D."/>
            <person name="Shetty J."/>
            <person name="Stajich J.E."/>
            <person name="Tripathy S."/>
            <person name="Wawra S."/>
            <person name="van West P."/>
            <person name="Whitty B.R."/>
            <person name="Coutinho P.M."/>
            <person name="Henrissat B."/>
            <person name="Martin F."/>
            <person name="Thomas P.D."/>
            <person name="Tyler B.M."/>
            <person name="De Vries R.P."/>
            <person name="Kamoun S."/>
            <person name="Yandell M."/>
            <person name="Tisserat N."/>
            <person name="Buell C.R."/>
        </authorList>
    </citation>
    <scope>NUCLEOTIDE SEQUENCE</scope>
    <source>
        <strain evidence="4">DAOM:BR144</strain>
    </source>
</reference>
<dbReference type="Proteomes" id="UP000019132">
    <property type="component" value="Unassembled WGS sequence"/>
</dbReference>
<dbReference type="VEuPathDB" id="FungiDB:PYU1_G012302"/>
<keyword evidence="1" id="KW-0175">Coiled coil</keyword>
<dbReference type="EMBL" id="GL376608">
    <property type="status" value="NOT_ANNOTATED_CDS"/>
    <property type="molecule type" value="Genomic_DNA"/>
</dbReference>
<accession>K3X529</accession>
<evidence type="ECO:0008006" key="5">
    <source>
        <dbReference type="Google" id="ProtNLM"/>
    </source>
</evidence>
<dbReference type="eggNOG" id="ENOG502S5YQ">
    <property type="taxonomic scope" value="Eukaryota"/>
</dbReference>
<evidence type="ECO:0000313" key="4">
    <source>
        <dbReference type="Proteomes" id="UP000019132"/>
    </source>
</evidence>
<dbReference type="HOGENOM" id="CLU_669947_0_0_1"/>
<evidence type="ECO:0000256" key="1">
    <source>
        <dbReference type="SAM" id="Coils"/>
    </source>
</evidence>
<reference evidence="4" key="2">
    <citation type="submission" date="2010-04" db="EMBL/GenBank/DDBJ databases">
        <authorList>
            <person name="Buell R."/>
            <person name="Hamilton J."/>
            <person name="Hostetler J."/>
        </authorList>
    </citation>
    <scope>NUCLEOTIDE SEQUENCE [LARGE SCALE GENOMIC DNA]</scope>
    <source>
        <strain evidence="4">DAOM:BR144</strain>
    </source>
</reference>
<dbReference type="EnsemblProtists" id="PYU1_T012328">
    <property type="protein sequence ID" value="PYU1_T012328"/>
    <property type="gene ID" value="PYU1_G012302"/>
</dbReference>
<proteinExistence type="predicted"/>
<reference evidence="3" key="3">
    <citation type="submission" date="2015-02" db="UniProtKB">
        <authorList>
            <consortium name="EnsemblProtists"/>
        </authorList>
    </citation>
    <scope>IDENTIFICATION</scope>
    <source>
        <strain evidence="3">DAOM BR144</strain>
    </source>
</reference>
<feature type="region of interest" description="Disordered" evidence="2">
    <location>
        <begin position="1"/>
        <end position="39"/>
    </location>
</feature>
<dbReference type="AlphaFoldDB" id="K3X529"/>
<dbReference type="InParanoid" id="K3X529"/>
<sequence>MDLHGLPGSSSARLGPSHIDGDPLPGTSTLLPVAGPHAARRPKPILPRIVPYVADTAPTSSSSPGTSHAAVPAATRSGVSPVAALMAAITVSEHLDAQNLARSEASSFSTLLPASTSASIPPFSAVGPATAAALPSIVSVNVKKKKKRIRIKTDRRREQCRTNQERYRKKQRSEGVELEEHVTNLREQVRVLEQQRVGLQQGFDSSAIPYDVVLDFFRQFRHGLYGQEQVSQTLSAISRKHQLEFLHSVFRSNLEFGDFRGIDALVEQWRRYSTFHQDLTLELTNTVSFESVSLSNNQTHTICATGELALTITRATIQHVFPHLEPTHARIVKKLIGKRVTYNGVFEFEFDADHKVQRLDVSLDLVASLLGLLHNVRDVATVLEHARIDHNFYLCDSEPTQQSCAMHCMFANDGISSRASS</sequence>
<organism evidence="3 4">
    <name type="scientific">Globisporangium ultimum (strain ATCC 200006 / CBS 805.95 / DAOM BR144)</name>
    <name type="common">Pythium ultimum</name>
    <dbReference type="NCBI Taxonomy" id="431595"/>
    <lineage>
        <taxon>Eukaryota</taxon>
        <taxon>Sar</taxon>
        <taxon>Stramenopiles</taxon>
        <taxon>Oomycota</taxon>
        <taxon>Peronosporomycetes</taxon>
        <taxon>Pythiales</taxon>
        <taxon>Pythiaceae</taxon>
        <taxon>Globisporangium</taxon>
    </lineage>
</organism>
<keyword evidence="4" id="KW-1185">Reference proteome</keyword>
<evidence type="ECO:0000256" key="2">
    <source>
        <dbReference type="SAM" id="MobiDB-lite"/>
    </source>
</evidence>